<feature type="domain" description="HTH lysR-type" evidence="6">
    <location>
        <begin position="2"/>
        <end position="59"/>
    </location>
</feature>
<keyword evidence="5" id="KW-0804">Transcription</keyword>
<dbReference type="PROSITE" id="PS50931">
    <property type="entry name" value="HTH_LYSR"/>
    <property type="match status" value="1"/>
</dbReference>
<evidence type="ECO:0000256" key="3">
    <source>
        <dbReference type="ARBA" id="ARBA00023125"/>
    </source>
</evidence>
<protein>
    <submittedName>
        <fullName evidence="7">LysR family transcriptional regulator</fullName>
    </submittedName>
</protein>
<keyword evidence="4" id="KW-0010">Activator</keyword>
<dbReference type="InterPro" id="IPR000847">
    <property type="entry name" value="LysR_HTH_N"/>
</dbReference>
<evidence type="ECO:0000259" key="6">
    <source>
        <dbReference type="PROSITE" id="PS50931"/>
    </source>
</evidence>
<dbReference type="PANTHER" id="PTHR30346:SF0">
    <property type="entry name" value="HCA OPERON TRANSCRIPTIONAL ACTIVATOR HCAR"/>
    <property type="match status" value="1"/>
</dbReference>
<gene>
    <name evidence="7" type="ORF">ACFFVD_12125</name>
</gene>
<dbReference type="InterPro" id="IPR036388">
    <property type="entry name" value="WH-like_DNA-bd_sf"/>
</dbReference>
<dbReference type="Gene3D" id="1.10.10.10">
    <property type="entry name" value="Winged helix-like DNA-binding domain superfamily/Winged helix DNA-binding domain"/>
    <property type="match status" value="1"/>
</dbReference>
<dbReference type="InterPro" id="IPR005119">
    <property type="entry name" value="LysR_subst-bd"/>
</dbReference>
<evidence type="ECO:0000256" key="2">
    <source>
        <dbReference type="ARBA" id="ARBA00023015"/>
    </source>
</evidence>
<dbReference type="PANTHER" id="PTHR30346">
    <property type="entry name" value="TRANSCRIPTIONAL DUAL REGULATOR HCAR-RELATED"/>
    <property type="match status" value="1"/>
</dbReference>
<keyword evidence="8" id="KW-1185">Reference proteome</keyword>
<dbReference type="EMBL" id="JBHMDY010000006">
    <property type="protein sequence ID" value="MFB9260552.1"/>
    <property type="molecule type" value="Genomic_DNA"/>
</dbReference>
<organism evidence="7 8">
    <name type="scientific">Dietzia aerolata</name>
    <dbReference type="NCBI Taxonomy" id="595984"/>
    <lineage>
        <taxon>Bacteria</taxon>
        <taxon>Bacillati</taxon>
        <taxon>Actinomycetota</taxon>
        <taxon>Actinomycetes</taxon>
        <taxon>Mycobacteriales</taxon>
        <taxon>Dietziaceae</taxon>
        <taxon>Dietzia</taxon>
    </lineage>
</organism>
<dbReference type="InterPro" id="IPR036390">
    <property type="entry name" value="WH_DNA-bd_sf"/>
</dbReference>
<dbReference type="SUPFAM" id="SSF53850">
    <property type="entry name" value="Periplasmic binding protein-like II"/>
    <property type="match status" value="1"/>
</dbReference>
<accession>A0ABV5JS05</accession>
<evidence type="ECO:0000313" key="8">
    <source>
        <dbReference type="Proteomes" id="UP001589700"/>
    </source>
</evidence>
<dbReference type="Gene3D" id="3.40.190.10">
    <property type="entry name" value="Periplasmic binding protein-like II"/>
    <property type="match status" value="2"/>
</dbReference>
<sequence length="297" mass="31757">MLDLRKLEYLVAVAEEGSLTAAAQRLHLSQQALSGSMRALEREVGVELFSRRGGGIKMLPAGQALIEDATVLHGLANAALLRARRAATNALATLQIGHTPAITVLEVMQLIHRVRKVIPDLSTNVNQRYPGELEKGVLNGEIDVGLCRGMKPRLGVTRSTLSSHRLRVAVSSEHHLASRDSIQLSELAAESITVWGHPGKSGYTDHLIQVCREAGFTPAVRRNPIQGTPPVTAVIGTSDVAFVTEPPGSAAGGLVRVLELTPPIYVPLFAISAQHIKSATRDEFLRAAGEDAVLHGL</sequence>
<name>A0ABV5JS05_9ACTN</name>
<evidence type="ECO:0000256" key="1">
    <source>
        <dbReference type="ARBA" id="ARBA00009437"/>
    </source>
</evidence>
<dbReference type="SUPFAM" id="SSF46785">
    <property type="entry name" value="Winged helix' DNA-binding domain"/>
    <property type="match status" value="1"/>
</dbReference>
<reference evidence="7 8" key="1">
    <citation type="submission" date="2024-09" db="EMBL/GenBank/DDBJ databases">
        <authorList>
            <person name="Sun Q."/>
            <person name="Mori K."/>
        </authorList>
    </citation>
    <scope>NUCLEOTIDE SEQUENCE [LARGE SCALE GENOMIC DNA]</scope>
    <source>
        <strain evidence="7 8">CCM 7659</strain>
    </source>
</reference>
<dbReference type="Pfam" id="PF00126">
    <property type="entry name" value="HTH_1"/>
    <property type="match status" value="1"/>
</dbReference>
<evidence type="ECO:0000256" key="4">
    <source>
        <dbReference type="ARBA" id="ARBA00023159"/>
    </source>
</evidence>
<dbReference type="Proteomes" id="UP001589700">
    <property type="component" value="Unassembled WGS sequence"/>
</dbReference>
<dbReference type="RefSeq" id="WP_182631536.1">
    <property type="nucleotide sequence ID" value="NZ_JAALDM010000062.1"/>
</dbReference>
<dbReference type="PRINTS" id="PR00039">
    <property type="entry name" value="HTHLYSR"/>
</dbReference>
<proteinExistence type="inferred from homology"/>
<keyword evidence="2" id="KW-0805">Transcription regulation</keyword>
<dbReference type="Pfam" id="PF03466">
    <property type="entry name" value="LysR_substrate"/>
    <property type="match status" value="1"/>
</dbReference>
<evidence type="ECO:0000256" key="5">
    <source>
        <dbReference type="ARBA" id="ARBA00023163"/>
    </source>
</evidence>
<comment type="similarity">
    <text evidence="1">Belongs to the LysR transcriptional regulatory family.</text>
</comment>
<keyword evidence="3" id="KW-0238">DNA-binding</keyword>
<evidence type="ECO:0000313" key="7">
    <source>
        <dbReference type="EMBL" id="MFB9260552.1"/>
    </source>
</evidence>
<comment type="caution">
    <text evidence="7">The sequence shown here is derived from an EMBL/GenBank/DDBJ whole genome shotgun (WGS) entry which is preliminary data.</text>
</comment>